<dbReference type="EMBL" id="VSSQ01139104">
    <property type="protein sequence ID" value="MPN61871.1"/>
    <property type="molecule type" value="Genomic_DNA"/>
</dbReference>
<accession>A0A645JE50</accession>
<comment type="caution">
    <text evidence="1">The sequence shown here is derived from an EMBL/GenBank/DDBJ whole genome shotgun (WGS) entry which is preliminary data.</text>
</comment>
<gene>
    <name evidence="1" type="ORF">SDC9_209616</name>
</gene>
<name>A0A645JE50_9ZZZZ</name>
<sequence length="77" mass="8713">MIAASRIMWKFLFSFSLFETSPARSSALSTGRPEVRSDPMVLKDRDTAALYNMPPKSGIFNIAESIGYLRESTFFKK</sequence>
<reference evidence="1" key="1">
    <citation type="submission" date="2019-08" db="EMBL/GenBank/DDBJ databases">
        <authorList>
            <person name="Kucharzyk K."/>
            <person name="Murdoch R.W."/>
            <person name="Higgins S."/>
            <person name="Loffler F."/>
        </authorList>
    </citation>
    <scope>NUCLEOTIDE SEQUENCE</scope>
</reference>
<dbReference type="AlphaFoldDB" id="A0A645JE50"/>
<protein>
    <submittedName>
        <fullName evidence="1">Uncharacterized protein</fullName>
    </submittedName>
</protein>
<proteinExistence type="predicted"/>
<evidence type="ECO:0000313" key="1">
    <source>
        <dbReference type="EMBL" id="MPN61871.1"/>
    </source>
</evidence>
<organism evidence="1">
    <name type="scientific">bioreactor metagenome</name>
    <dbReference type="NCBI Taxonomy" id="1076179"/>
    <lineage>
        <taxon>unclassified sequences</taxon>
        <taxon>metagenomes</taxon>
        <taxon>ecological metagenomes</taxon>
    </lineage>
</organism>